<name>A0ABU1B7D2_PSEHA</name>
<accession>A0ABU1B7D2</accession>
<dbReference type="PANTHER" id="PTHR43514">
    <property type="entry name" value="ABC TRANSPORTER I FAMILY MEMBER 10"/>
    <property type="match status" value="1"/>
</dbReference>
<dbReference type="InterPro" id="IPR050334">
    <property type="entry name" value="Molybdenum_import_ModC"/>
</dbReference>
<dbReference type="InterPro" id="IPR003439">
    <property type="entry name" value="ABC_transporter-like_ATP-bd"/>
</dbReference>
<evidence type="ECO:0000313" key="4">
    <source>
        <dbReference type="EMBL" id="MDQ9090152.1"/>
    </source>
</evidence>
<evidence type="ECO:0000313" key="5">
    <source>
        <dbReference type="Proteomes" id="UP001226574"/>
    </source>
</evidence>
<dbReference type="Proteomes" id="UP001226574">
    <property type="component" value="Unassembled WGS sequence"/>
</dbReference>
<keyword evidence="5" id="KW-1185">Reference proteome</keyword>
<evidence type="ECO:0000259" key="3">
    <source>
        <dbReference type="PROSITE" id="PS50893"/>
    </source>
</evidence>
<keyword evidence="2 4" id="KW-0067">ATP-binding</keyword>
<comment type="caution">
    <text evidence="4">The sequence shown here is derived from an EMBL/GenBank/DDBJ whole genome shotgun (WGS) entry which is preliminary data.</text>
</comment>
<dbReference type="SUPFAM" id="SSF52540">
    <property type="entry name" value="P-loop containing nucleoside triphosphate hydrolases"/>
    <property type="match status" value="1"/>
</dbReference>
<dbReference type="InterPro" id="IPR003593">
    <property type="entry name" value="AAA+_ATPase"/>
</dbReference>
<evidence type="ECO:0000256" key="2">
    <source>
        <dbReference type="ARBA" id="ARBA00022840"/>
    </source>
</evidence>
<sequence>MLNVDCHLTLPGQTLSYQLKTPEEITCLGIKGDSGCGKTTLLRIIAGLEHQAHGYVEFAQQQWQYTQQQKFIHASERNIGFVFQDARLFAHLSVAQNIQFKGNKRALPGFEFKRVIETLDVGHLLNRRPVNLSGGEKQRVAIARALTSKPRYLLFDEPLTGIDHNHKVIILDYLAQLKYEYAIPMIYVSHLDDELKKISDGTINLNHKNNPFTMLSNPNRAHG</sequence>
<dbReference type="InterPro" id="IPR027417">
    <property type="entry name" value="P-loop_NTPase"/>
</dbReference>
<dbReference type="SMART" id="SM00382">
    <property type="entry name" value="AAA"/>
    <property type="match status" value="1"/>
</dbReference>
<evidence type="ECO:0000256" key="1">
    <source>
        <dbReference type="ARBA" id="ARBA00022741"/>
    </source>
</evidence>
<dbReference type="Gene3D" id="3.40.50.300">
    <property type="entry name" value="P-loop containing nucleotide triphosphate hydrolases"/>
    <property type="match status" value="1"/>
</dbReference>
<dbReference type="GO" id="GO:0005524">
    <property type="term" value="F:ATP binding"/>
    <property type="evidence" value="ECO:0007669"/>
    <property type="project" value="UniProtKB-KW"/>
</dbReference>
<protein>
    <submittedName>
        <fullName evidence="4">ATP-binding cassette domain-containing protein</fullName>
    </submittedName>
</protein>
<dbReference type="RefSeq" id="WP_309038145.1">
    <property type="nucleotide sequence ID" value="NZ_JAVIFY010000001.1"/>
</dbReference>
<reference evidence="4 5" key="1">
    <citation type="submission" date="2023-08" db="EMBL/GenBank/DDBJ databases">
        <title>Pseudoalteromonas haloplanktis LL1 genome.</title>
        <authorList>
            <person name="Wu S."/>
        </authorList>
    </citation>
    <scope>NUCLEOTIDE SEQUENCE [LARGE SCALE GENOMIC DNA]</scope>
    <source>
        <strain evidence="4 5">LL1</strain>
    </source>
</reference>
<dbReference type="InterPro" id="IPR017871">
    <property type="entry name" value="ABC_transporter-like_CS"/>
</dbReference>
<dbReference type="EMBL" id="JAVIFY010000001">
    <property type="protein sequence ID" value="MDQ9090152.1"/>
    <property type="molecule type" value="Genomic_DNA"/>
</dbReference>
<dbReference type="Pfam" id="PF00005">
    <property type="entry name" value="ABC_tran"/>
    <property type="match status" value="1"/>
</dbReference>
<organism evidence="4 5">
    <name type="scientific">Pseudoalteromonas haloplanktis</name>
    <name type="common">Alteromonas haloplanktis</name>
    <dbReference type="NCBI Taxonomy" id="228"/>
    <lineage>
        <taxon>Bacteria</taxon>
        <taxon>Pseudomonadati</taxon>
        <taxon>Pseudomonadota</taxon>
        <taxon>Gammaproteobacteria</taxon>
        <taxon>Alteromonadales</taxon>
        <taxon>Pseudoalteromonadaceae</taxon>
        <taxon>Pseudoalteromonas</taxon>
    </lineage>
</organism>
<keyword evidence="1" id="KW-0547">Nucleotide-binding</keyword>
<dbReference type="PROSITE" id="PS50893">
    <property type="entry name" value="ABC_TRANSPORTER_2"/>
    <property type="match status" value="1"/>
</dbReference>
<gene>
    <name evidence="4" type="ORF">RC083_00955</name>
</gene>
<dbReference type="PANTHER" id="PTHR43514:SF4">
    <property type="entry name" value="ABC TRANSPORTER I FAMILY MEMBER 10"/>
    <property type="match status" value="1"/>
</dbReference>
<feature type="domain" description="ABC transporter" evidence="3">
    <location>
        <begin position="1"/>
        <end position="223"/>
    </location>
</feature>
<dbReference type="PROSITE" id="PS00211">
    <property type="entry name" value="ABC_TRANSPORTER_1"/>
    <property type="match status" value="1"/>
</dbReference>
<proteinExistence type="predicted"/>